<evidence type="ECO:0000313" key="3">
    <source>
        <dbReference type="Proteomes" id="UP000224634"/>
    </source>
</evidence>
<gene>
    <name evidence="2" type="ORF">AJ80_00376</name>
</gene>
<dbReference type="Pfam" id="PF03061">
    <property type="entry name" value="4HBT"/>
    <property type="match status" value="1"/>
</dbReference>
<proteinExistence type="predicted"/>
<sequence length="238" mass="25897">MSSSSSSPSSTSSTTYEIPAAALARFQSNPWTASLLSSPHYHAVKTYSREAKETSEDTYFGATIATPTTIPHCVTLHKRHIDTLAAQPPQIFPPPVSAKPQPTPKTPAHVISLFDFSAPGICGHPLVAHGGVIATVLDEVMSLTVARHIPGYNDNEVEQRGRVFTVQLDVRYLKPVAAPALTVVKTWCVAQQGRKFWMRGQLVQEEEGDGGGQLEWVKRKIVCAEAFGVWILARPAKL</sequence>
<organism evidence="2 3">
    <name type="scientific">Polytolypa hystricis (strain UAMH7299)</name>
    <dbReference type="NCBI Taxonomy" id="1447883"/>
    <lineage>
        <taxon>Eukaryota</taxon>
        <taxon>Fungi</taxon>
        <taxon>Dikarya</taxon>
        <taxon>Ascomycota</taxon>
        <taxon>Pezizomycotina</taxon>
        <taxon>Eurotiomycetes</taxon>
        <taxon>Eurotiomycetidae</taxon>
        <taxon>Onygenales</taxon>
        <taxon>Onygenales incertae sedis</taxon>
        <taxon>Polytolypa</taxon>
    </lineage>
</organism>
<protein>
    <recommendedName>
        <fullName evidence="1">Thioesterase domain-containing protein</fullName>
    </recommendedName>
</protein>
<reference evidence="2 3" key="1">
    <citation type="submission" date="2017-10" db="EMBL/GenBank/DDBJ databases">
        <title>Comparative genomics in systemic dimorphic fungi from Ajellomycetaceae.</title>
        <authorList>
            <person name="Munoz J.F."/>
            <person name="Mcewen J.G."/>
            <person name="Clay O.K."/>
            <person name="Cuomo C.A."/>
        </authorList>
    </citation>
    <scope>NUCLEOTIDE SEQUENCE [LARGE SCALE GENOMIC DNA]</scope>
    <source>
        <strain evidence="2 3">UAMH7299</strain>
    </source>
</reference>
<comment type="caution">
    <text evidence="2">The sequence shown here is derived from an EMBL/GenBank/DDBJ whole genome shotgun (WGS) entry which is preliminary data.</text>
</comment>
<dbReference type="SUPFAM" id="SSF54637">
    <property type="entry name" value="Thioesterase/thiol ester dehydrase-isomerase"/>
    <property type="match status" value="1"/>
</dbReference>
<dbReference type="EMBL" id="PDNA01000003">
    <property type="protein sequence ID" value="PGH27826.1"/>
    <property type="molecule type" value="Genomic_DNA"/>
</dbReference>
<name>A0A2B7Z1L6_POLH7</name>
<evidence type="ECO:0000259" key="1">
    <source>
        <dbReference type="Pfam" id="PF03061"/>
    </source>
</evidence>
<evidence type="ECO:0000313" key="2">
    <source>
        <dbReference type="EMBL" id="PGH27826.1"/>
    </source>
</evidence>
<dbReference type="STRING" id="1447883.A0A2B7Z1L6"/>
<dbReference type="Proteomes" id="UP000224634">
    <property type="component" value="Unassembled WGS sequence"/>
</dbReference>
<dbReference type="InterPro" id="IPR029069">
    <property type="entry name" value="HotDog_dom_sf"/>
</dbReference>
<dbReference type="Gene3D" id="3.10.129.10">
    <property type="entry name" value="Hotdog Thioesterase"/>
    <property type="match status" value="1"/>
</dbReference>
<dbReference type="AlphaFoldDB" id="A0A2B7Z1L6"/>
<accession>A0A2B7Z1L6</accession>
<feature type="domain" description="Thioesterase" evidence="1">
    <location>
        <begin position="127"/>
        <end position="208"/>
    </location>
</feature>
<dbReference type="InterPro" id="IPR052061">
    <property type="entry name" value="PTE-AB_protein"/>
</dbReference>
<dbReference type="InterPro" id="IPR006683">
    <property type="entry name" value="Thioestr_dom"/>
</dbReference>
<dbReference type="CDD" id="cd03443">
    <property type="entry name" value="PaaI_thioesterase"/>
    <property type="match status" value="1"/>
</dbReference>
<keyword evidence="3" id="KW-1185">Reference proteome</keyword>
<dbReference type="PANTHER" id="PTHR47260">
    <property type="entry name" value="UPF0644 PROTEIN PB2B4.06"/>
    <property type="match status" value="1"/>
</dbReference>
<dbReference type="PANTHER" id="PTHR47260:SF3">
    <property type="entry name" value="THIOESTERASE FAMILY PROTEIN (AFU_ORTHOLOGUE AFUA_7G03960)"/>
    <property type="match status" value="1"/>
</dbReference>
<dbReference type="OrthoDB" id="506431at2759"/>